<dbReference type="EMBL" id="GEDG01035568">
    <property type="protein sequence ID" value="JAP09145.1"/>
    <property type="molecule type" value="Transcribed_RNA"/>
</dbReference>
<proteinExistence type="predicted"/>
<evidence type="ECO:0000313" key="1">
    <source>
        <dbReference type="EMBL" id="JAP09145.1"/>
    </source>
</evidence>
<feature type="non-terminal residue" evidence="1">
    <location>
        <position position="1"/>
    </location>
</feature>
<reference evidence="1" key="1">
    <citation type="submission" date="2015-12" db="EMBL/GenBank/DDBJ databases">
        <title>Gene expression during late stages of embryo sac development: a critical building block for successful pollen-pistil interactions.</title>
        <authorList>
            <person name="Liu Y."/>
            <person name="Joly V."/>
            <person name="Sabar M."/>
            <person name="Matton D.P."/>
        </authorList>
    </citation>
    <scope>NUCLEOTIDE SEQUENCE</scope>
</reference>
<organism evidence="1">
    <name type="scientific">Solanum chacoense</name>
    <name type="common">Chaco potato</name>
    <dbReference type="NCBI Taxonomy" id="4108"/>
    <lineage>
        <taxon>Eukaryota</taxon>
        <taxon>Viridiplantae</taxon>
        <taxon>Streptophyta</taxon>
        <taxon>Embryophyta</taxon>
        <taxon>Tracheophyta</taxon>
        <taxon>Spermatophyta</taxon>
        <taxon>Magnoliopsida</taxon>
        <taxon>eudicotyledons</taxon>
        <taxon>Gunneridae</taxon>
        <taxon>Pentapetalae</taxon>
        <taxon>asterids</taxon>
        <taxon>lamiids</taxon>
        <taxon>Solanales</taxon>
        <taxon>Solanaceae</taxon>
        <taxon>Solanoideae</taxon>
        <taxon>Solaneae</taxon>
        <taxon>Solanum</taxon>
    </lineage>
</organism>
<protein>
    <submittedName>
        <fullName evidence="1">Putative ovule protein</fullName>
    </submittedName>
</protein>
<accession>A0A0V0GN61</accession>
<dbReference type="AlphaFoldDB" id="A0A0V0GN61"/>
<name>A0A0V0GN61_SOLCH</name>
<sequence length="60" mass="6499">SSNALKHALPVLQSSVASPSLSHLLHLQILALTRSRFLNSSRIASNSPVKIKLIRRILGS</sequence>